<name>A0A544XIS1_9ACTN</name>
<dbReference type="Pfam" id="PF00665">
    <property type="entry name" value="rve"/>
    <property type="match status" value="1"/>
</dbReference>
<dbReference type="InterPro" id="IPR012337">
    <property type="entry name" value="RNaseH-like_sf"/>
</dbReference>
<dbReference type="InterPro" id="IPR001584">
    <property type="entry name" value="Integrase_cat-core"/>
</dbReference>
<dbReference type="NCBIfam" id="NF033516">
    <property type="entry name" value="transpos_IS3"/>
    <property type="match status" value="1"/>
</dbReference>
<evidence type="ECO:0000256" key="1">
    <source>
        <dbReference type="SAM" id="MobiDB-lite"/>
    </source>
</evidence>
<evidence type="ECO:0000259" key="2">
    <source>
        <dbReference type="PROSITE" id="PS50994"/>
    </source>
</evidence>
<proteinExistence type="predicted"/>
<feature type="region of interest" description="Disordered" evidence="1">
    <location>
        <begin position="29"/>
        <end position="56"/>
    </location>
</feature>
<evidence type="ECO:0000313" key="4">
    <source>
        <dbReference type="Proteomes" id="UP000316541"/>
    </source>
</evidence>
<dbReference type="PANTHER" id="PTHR46889:SF4">
    <property type="entry name" value="TRANSPOSASE INSO FOR INSERTION SEQUENCE ELEMENT IS911B-RELATED"/>
    <property type="match status" value="1"/>
</dbReference>
<dbReference type="AlphaFoldDB" id="A0A544XIS1"/>
<reference evidence="3 4" key="1">
    <citation type="submission" date="2019-07" db="EMBL/GenBank/DDBJ databases">
        <title>Microbispora hainanensis DSM 45428.</title>
        <authorList>
            <person name="Thawai C."/>
        </authorList>
    </citation>
    <scope>NUCLEOTIDE SEQUENCE [LARGE SCALE GENOMIC DNA]</scope>
    <source>
        <strain evidence="3 4">DSM 45428</strain>
    </source>
</reference>
<dbReference type="SUPFAM" id="SSF53098">
    <property type="entry name" value="Ribonuclease H-like"/>
    <property type="match status" value="1"/>
</dbReference>
<dbReference type="GO" id="GO:0015074">
    <property type="term" value="P:DNA integration"/>
    <property type="evidence" value="ECO:0007669"/>
    <property type="project" value="InterPro"/>
</dbReference>
<dbReference type="RefSeq" id="WP_142625427.1">
    <property type="nucleotide sequence ID" value="NZ_VIRM01000141.1"/>
</dbReference>
<dbReference type="GO" id="GO:0003676">
    <property type="term" value="F:nucleic acid binding"/>
    <property type="evidence" value="ECO:0007669"/>
    <property type="project" value="InterPro"/>
</dbReference>
<feature type="domain" description="Integrase catalytic" evidence="2">
    <location>
        <begin position="128"/>
        <end position="292"/>
    </location>
</feature>
<gene>
    <name evidence="3" type="ORF">FLX08_39860</name>
</gene>
<sequence>MTELRDDTREQLEPHIGIQASCALTGINRSTLYRRRTPKPPRTETGEPVARPTPPNALTAEQRDELIAVLNSEEFRDKSVRQVWAALLDRGVYLASPSTMYRELRSRDQVRERRAQARHEAKKKPQLVAHRPNAVWSWDITKLPGPARGQFLDLYVMIDIFSRYVVHWEIHTRESGELAERFIQNAIRANGGIAPDFLHSDRGTAMTSISVAELLSDLGIVKSHSRPKISNDNPYSEAQFKTMKYCPVFPGSFGSFADARSFCRRFFEYYNHEHYHSGIGLHTPFSVHIGTAQAIQHKRAATIEKFRSNNPQRFTRRPSLPKIPTVAWINMPDGDRADTAEEATA</sequence>
<dbReference type="InterPro" id="IPR036397">
    <property type="entry name" value="RNaseH_sf"/>
</dbReference>
<dbReference type="InterPro" id="IPR048020">
    <property type="entry name" value="Transpos_IS3"/>
</dbReference>
<organism evidence="3 4">
    <name type="scientific">Microbispora hainanensis</name>
    <dbReference type="NCBI Taxonomy" id="568844"/>
    <lineage>
        <taxon>Bacteria</taxon>
        <taxon>Bacillati</taxon>
        <taxon>Actinomycetota</taxon>
        <taxon>Actinomycetes</taxon>
        <taxon>Streptosporangiales</taxon>
        <taxon>Streptosporangiaceae</taxon>
        <taxon>Microbispora</taxon>
    </lineage>
</organism>
<comment type="caution">
    <text evidence="3">The sequence shown here is derived from an EMBL/GenBank/DDBJ whole genome shotgun (WGS) entry which is preliminary data.</text>
</comment>
<dbReference type="Proteomes" id="UP000316541">
    <property type="component" value="Unassembled WGS sequence"/>
</dbReference>
<dbReference type="PANTHER" id="PTHR46889">
    <property type="entry name" value="TRANSPOSASE INSF FOR INSERTION SEQUENCE IS3B-RELATED"/>
    <property type="match status" value="1"/>
</dbReference>
<dbReference type="EMBL" id="VIRM01000141">
    <property type="protein sequence ID" value="TQS04388.1"/>
    <property type="molecule type" value="Genomic_DNA"/>
</dbReference>
<protein>
    <submittedName>
        <fullName evidence="3">IS3 family transposase</fullName>
    </submittedName>
</protein>
<dbReference type="InterPro" id="IPR050900">
    <property type="entry name" value="Transposase_IS3/IS150/IS904"/>
</dbReference>
<evidence type="ECO:0000313" key="3">
    <source>
        <dbReference type="EMBL" id="TQS04388.1"/>
    </source>
</evidence>
<dbReference type="PROSITE" id="PS50994">
    <property type="entry name" value="INTEGRASE"/>
    <property type="match status" value="1"/>
</dbReference>
<dbReference type="Gene3D" id="3.30.420.10">
    <property type="entry name" value="Ribonuclease H-like superfamily/Ribonuclease H"/>
    <property type="match status" value="1"/>
</dbReference>
<accession>A0A544XIS1</accession>